<organism evidence="4 5">
    <name type="scientific">Candidatus Sungbacteria bacterium RIFCSPHIGHO2_01_FULL_47_32</name>
    <dbReference type="NCBI Taxonomy" id="1802264"/>
    <lineage>
        <taxon>Bacteria</taxon>
        <taxon>Candidatus Sungiibacteriota</taxon>
    </lineage>
</organism>
<evidence type="ECO:0000256" key="1">
    <source>
        <dbReference type="ARBA" id="ARBA00022679"/>
    </source>
</evidence>
<dbReference type="PANTHER" id="PTHR34069:SF2">
    <property type="entry name" value="BETA-KETOACYL-[ACYL-CARRIER-PROTEIN] SYNTHASE III"/>
    <property type="match status" value="1"/>
</dbReference>
<dbReference type="Gene3D" id="3.40.47.10">
    <property type="match status" value="2"/>
</dbReference>
<accession>A0A1G2K6I6</accession>
<dbReference type="SUPFAM" id="SSF53901">
    <property type="entry name" value="Thiolase-like"/>
    <property type="match status" value="1"/>
</dbReference>
<keyword evidence="1" id="KW-0808">Transferase</keyword>
<comment type="caution">
    <text evidence="4">The sequence shown here is derived from an EMBL/GenBank/DDBJ whole genome shotgun (WGS) entry which is preliminary data.</text>
</comment>
<name>A0A1G2K6I6_9BACT</name>
<feature type="domain" description="Beta-ketoacyl-[acyl-carrier-protein] synthase III C-terminal" evidence="3">
    <location>
        <begin position="220"/>
        <end position="307"/>
    </location>
</feature>
<protein>
    <recommendedName>
        <fullName evidence="3">Beta-ketoacyl-[acyl-carrier-protein] synthase III C-terminal domain-containing protein</fullName>
    </recommendedName>
</protein>
<dbReference type="AlphaFoldDB" id="A0A1G2K6I6"/>
<dbReference type="GO" id="GO:0044550">
    <property type="term" value="P:secondary metabolite biosynthetic process"/>
    <property type="evidence" value="ECO:0007669"/>
    <property type="project" value="TreeGrafter"/>
</dbReference>
<dbReference type="Pfam" id="PF08541">
    <property type="entry name" value="ACP_syn_III_C"/>
    <property type="match status" value="1"/>
</dbReference>
<evidence type="ECO:0000313" key="5">
    <source>
        <dbReference type="Proteomes" id="UP000177152"/>
    </source>
</evidence>
<dbReference type="InterPro" id="IPR013747">
    <property type="entry name" value="ACP_syn_III_C"/>
</dbReference>
<evidence type="ECO:0000259" key="3">
    <source>
        <dbReference type="Pfam" id="PF08541"/>
    </source>
</evidence>
<reference evidence="4 5" key="1">
    <citation type="journal article" date="2016" name="Nat. Commun.">
        <title>Thousands of microbial genomes shed light on interconnected biogeochemical processes in an aquifer system.</title>
        <authorList>
            <person name="Anantharaman K."/>
            <person name="Brown C.T."/>
            <person name="Hug L.A."/>
            <person name="Sharon I."/>
            <person name="Castelle C.J."/>
            <person name="Probst A.J."/>
            <person name="Thomas B.C."/>
            <person name="Singh A."/>
            <person name="Wilkins M.J."/>
            <person name="Karaoz U."/>
            <person name="Brodie E.L."/>
            <person name="Williams K.H."/>
            <person name="Hubbard S.S."/>
            <person name="Banfield J.F."/>
        </authorList>
    </citation>
    <scope>NUCLEOTIDE SEQUENCE [LARGE SCALE GENOMIC DNA]</scope>
</reference>
<dbReference type="Proteomes" id="UP000177152">
    <property type="component" value="Unassembled WGS sequence"/>
</dbReference>
<gene>
    <name evidence="4" type="ORF">A2633_06035</name>
</gene>
<evidence type="ECO:0000313" key="4">
    <source>
        <dbReference type="EMBL" id="OGZ94995.1"/>
    </source>
</evidence>
<sequence>MSCLKWRKEQTTKLLATGLALPRLEVTNEELALILPPDVVERKTGICSRRIAIDESVSELGAEAVLQACQSADISIEAIQHLICSTNSGEQWVPPTVARVARRLGYRGPGFDVNAACAGSATILRLALSLSSPTAIVATERVTPFVSRLAGDWPSVIFGDGAGAAIIDPGKSPVGWVGGMNPDGHDWIQVPMNEHCRMNGPKLLESAVPMMREALTGAAQQCGLRPQDLDIIIPHQANRRIIEACMQEMNISSDRVVITIDHFGNTSSASILMALASANNSKRLQRGQWIGFVAFGAGIIWEALVTRLE</sequence>
<dbReference type="GO" id="GO:0016746">
    <property type="term" value="F:acyltransferase activity"/>
    <property type="evidence" value="ECO:0007669"/>
    <property type="project" value="UniProtKB-KW"/>
</dbReference>
<dbReference type="CDD" id="cd00830">
    <property type="entry name" value="KAS_III"/>
    <property type="match status" value="1"/>
</dbReference>
<dbReference type="PANTHER" id="PTHR34069">
    <property type="entry name" value="3-OXOACYL-[ACYL-CARRIER-PROTEIN] SYNTHASE 3"/>
    <property type="match status" value="1"/>
</dbReference>
<dbReference type="InterPro" id="IPR016039">
    <property type="entry name" value="Thiolase-like"/>
</dbReference>
<proteinExistence type="predicted"/>
<keyword evidence="2" id="KW-0012">Acyltransferase</keyword>
<evidence type="ECO:0000256" key="2">
    <source>
        <dbReference type="ARBA" id="ARBA00023315"/>
    </source>
</evidence>
<dbReference type="EMBL" id="MHQC01000020">
    <property type="protein sequence ID" value="OGZ94995.1"/>
    <property type="molecule type" value="Genomic_DNA"/>
</dbReference>